<gene>
    <name evidence="1" type="ORF">TNCV_1011481</name>
</gene>
<dbReference type="AlphaFoldDB" id="A0A8X6VX50"/>
<evidence type="ECO:0000313" key="2">
    <source>
        <dbReference type="Proteomes" id="UP000887159"/>
    </source>
</evidence>
<protein>
    <submittedName>
        <fullName evidence="1">Uncharacterized protein</fullName>
    </submittedName>
</protein>
<dbReference type="Proteomes" id="UP000887159">
    <property type="component" value="Unassembled WGS sequence"/>
</dbReference>
<sequence length="119" mass="13546">MPVMILYLEYWATETQRCAQHELLLCAVTQAHFMEFDNMFTFSSRELMVFYEYHARSACLLRQTICRAIFQLLQSAALRVPAPLMRRGNSQMAPGLGSTAGAEGCSSKRFKVFFTGFAE</sequence>
<keyword evidence="2" id="KW-1185">Reference proteome</keyword>
<comment type="caution">
    <text evidence="1">The sequence shown here is derived from an EMBL/GenBank/DDBJ whole genome shotgun (WGS) entry which is preliminary data.</text>
</comment>
<organism evidence="1 2">
    <name type="scientific">Trichonephila clavipes</name>
    <name type="common">Golden silk orbweaver</name>
    <name type="synonym">Nephila clavipes</name>
    <dbReference type="NCBI Taxonomy" id="2585209"/>
    <lineage>
        <taxon>Eukaryota</taxon>
        <taxon>Metazoa</taxon>
        <taxon>Ecdysozoa</taxon>
        <taxon>Arthropoda</taxon>
        <taxon>Chelicerata</taxon>
        <taxon>Arachnida</taxon>
        <taxon>Araneae</taxon>
        <taxon>Araneomorphae</taxon>
        <taxon>Entelegynae</taxon>
        <taxon>Araneoidea</taxon>
        <taxon>Nephilidae</taxon>
        <taxon>Trichonephila</taxon>
    </lineage>
</organism>
<reference evidence="1" key="1">
    <citation type="submission" date="2020-08" db="EMBL/GenBank/DDBJ databases">
        <title>Multicomponent nature underlies the extraordinary mechanical properties of spider dragline silk.</title>
        <authorList>
            <person name="Kono N."/>
            <person name="Nakamura H."/>
            <person name="Mori M."/>
            <person name="Yoshida Y."/>
            <person name="Ohtoshi R."/>
            <person name="Malay A.D."/>
            <person name="Moran D.A.P."/>
            <person name="Tomita M."/>
            <person name="Numata K."/>
            <person name="Arakawa K."/>
        </authorList>
    </citation>
    <scope>NUCLEOTIDE SEQUENCE</scope>
</reference>
<accession>A0A8X6VX50</accession>
<proteinExistence type="predicted"/>
<name>A0A8X6VX50_TRICX</name>
<dbReference type="EMBL" id="BMAU01021369">
    <property type="protein sequence ID" value="GFY24095.1"/>
    <property type="molecule type" value="Genomic_DNA"/>
</dbReference>
<evidence type="ECO:0000313" key="1">
    <source>
        <dbReference type="EMBL" id="GFY24095.1"/>
    </source>
</evidence>